<evidence type="ECO:0000256" key="1">
    <source>
        <dbReference type="SAM" id="Phobius"/>
    </source>
</evidence>
<dbReference type="AlphaFoldDB" id="A0A6C0K958"/>
<keyword evidence="1" id="KW-1133">Transmembrane helix</keyword>
<sequence length="184" mass="19861">MSGFENLLNEYKSNYTQFLSTGNTAYKTAYMNAQEAIDKAILDRQKEVEDQKRDMKQFTESYQEGNSELSDIYDSATGLFKNAQQIEDTYQAAKGRYNQTVAPESGGPALNVANGYAFVLRFGLILILLPVLFFIGYWSPQIKVVATSAVTAVGNVASAAATAASTALTAPSAMSSPVLGPTRA</sequence>
<keyword evidence="1" id="KW-0472">Membrane</keyword>
<proteinExistence type="predicted"/>
<keyword evidence="1" id="KW-0812">Transmembrane</keyword>
<reference evidence="2" key="1">
    <citation type="journal article" date="2020" name="Nature">
        <title>Giant virus diversity and host interactions through global metagenomics.</title>
        <authorList>
            <person name="Schulz F."/>
            <person name="Roux S."/>
            <person name="Paez-Espino D."/>
            <person name="Jungbluth S."/>
            <person name="Walsh D.A."/>
            <person name="Denef V.J."/>
            <person name="McMahon K.D."/>
            <person name="Konstantinidis K.T."/>
            <person name="Eloe-Fadrosh E.A."/>
            <person name="Kyrpides N.C."/>
            <person name="Woyke T."/>
        </authorList>
    </citation>
    <scope>NUCLEOTIDE SEQUENCE</scope>
    <source>
        <strain evidence="2">GVMAG-S-1101178-127</strain>
    </source>
</reference>
<feature type="transmembrane region" description="Helical" evidence="1">
    <location>
        <begin position="118"/>
        <end position="138"/>
    </location>
</feature>
<dbReference type="EMBL" id="MN740818">
    <property type="protein sequence ID" value="QHU13340.1"/>
    <property type="molecule type" value="Genomic_DNA"/>
</dbReference>
<protein>
    <submittedName>
        <fullName evidence="2">Uncharacterized protein</fullName>
    </submittedName>
</protein>
<accession>A0A6C0K958</accession>
<organism evidence="2">
    <name type="scientific">viral metagenome</name>
    <dbReference type="NCBI Taxonomy" id="1070528"/>
    <lineage>
        <taxon>unclassified sequences</taxon>
        <taxon>metagenomes</taxon>
        <taxon>organismal metagenomes</taxon>
    </lineage>
</organism>
<name>A0A6C0K958_9ZZZZ</name>
<evidence type="ECO:0000313" key="2">
    <source>
        <dbReference type="EMBL" id="QHU13340.1"/>
    </source>
</evidence>